<organism evidence="2 3">
    <name type="scientific">Propylenella binzhouense</name>
    <dbReference type="NCBI Taxonomy" id="2555902"/>
    <lineage>
        <taxon>Bacteria</taxon>
        <taxon>Pseudomonadati</taxon>
        <taxon>Pseudomonadota</taxon>
        <taxon>Alphaproteobacteria</taxon>
        <taxon>Hyphomicrobiales</taxon>
        <taxon>Propylenellaceae</taxon>
        <taxon>Propylenella</taxon>
    </lineage>
</organism>
<feature type="domain" description="PRC-barrel" evidence="1">
    <location>
        <begin position="14"/>
        <end position="89"/>
    </location>
</feature>
<evidence type="ECO:0000259" key="1">
    <source>
        <dbReference type="Pfam" id="PF05239"/>
    </source>
</evidence>
<dbReference type="OrthoDB" id="7274881at2"/>
<name>A0A964WSN7_9HYPH</name>
<dbReference type="RefSeq" id="WP_161139512.1">
    <property type="nucleotide sequence ID" value="NZ_SPKJ01000010.1"/>
</dbReference>
<proteinExistence type="predicted"/>
<dbReference type="Gene3D" id="2.30.30.240">
    <property type="entry name" value="PRC-barrel domain"/>
    <property type="match status" value="1"/>
</dbReference>
<evidence type="ECO:0000313" key="3">
    <source>
        <dbReference type="Proteomes" id="UP000773614"/>
    </source>
</evidence>
<dbReference type="EMBL" id="SPKJ01000010">
    <property type="protein sequence ID" value="MYZ47164.1"/>
    <property type="molecule type" value="Genomic_DNA"/>
</dbReference>
<comment type="caution">
    <text evidence="2">The sequence shown here is derived from an EMBL/GenBank/DDBJ whole genome shotgun (WGS) entry which is preliminary data.</text>
</comment>
<gene>
    <name evidence="2" type="ORF">E4O86_05500</name>
</gene>
<dbReference type="PANTHER" id="PTHR36505:SF1">
    <property type="entry name" value="BLR1072 PROTEIN"/>
    <property type="match status" value="1"/>
</dbReference>
<dbReference type="AlphaFoldDB" id="A0A964WSN7"/>
<dbReference type="Proteomes" id="UP000773614">
    <property type="component" value="Unassembled WGS sequence"/>
</dbReference>
<evidence type="ECO:0000313" key="2">
    <source>
        <dbReference type="EMBL" id="MYZ47164.1"/>
    </source>
</evidence>
<dbReference type="InterPro" id="IPR011033">
    <property type="entry name" value="PRC_barrel-like_sf"/>
</dbReference>
<protein>
    <submittedName>
        <fullName evidence="2">PRC-barrel domain containing protein</fullName>
    </submittedName>
</protein>
<accession>A0A964WSN7</accession>
<dbReference type="SUPFAM" id="SSF50346">
    <property type="entry name" value="PRC-barrel domain"/>
    <property type="match status" value="1"/>
</dbReference>
<keyword evidence="3" id="KW-1185">Reference proteome</keyword>
<dbReference type="Pfam" id="PF05239">
    <property type="entry name" value="PRC"/>
    <property type="match status" value="1"/>
</dbReference>
<dbReference type="PANTHER" id="PTHR36505">
    <property type="entry name" value="BLR1072 PROTEIN"/>
    <property type="match status" value="1"/>
</dbReference>
<sequence length="124" mass="13563">MNADVAVDETRNLISADKVEGTYVFDSEGEQLGHIKTIMLNKLNGRVAYAVLSTGGFLGLGTDYYPLPWEILRYDTDLGGYVVSVRRDMLDGAPHYPADQEPDWADRLFGEAVRGYYGAPGAAA</sequence>
<dbReference type="InterPro" id="IPR027275">
    <property type="entry name" value="PRC-brl_dom"/>
</dbReference>
<reference evidence="2" key="1">
    <citation type="submission" date="2019-03" db="EMBL/GenBank/DDBJ databases">
        <title>Afifella sp. nov., isolated from activated sludge.</title>
        <authorList>
            <person name="Li Q."/>
            <person name="Liu Y."/>
        </authorList>
    </citation>
    <scope>NUCLEOTIDE SEQUENCE</scope>
    <source>
        <strain evidence="2">L72</strain>
    </source>
</reference>